<evidence type="ECO:0008006" key="3">
    <source>
        <dbReference type="Google" id="ProtNLM"/>
    </source>
</evidence>
<protein>
    <recommendedName>
        <fullName evidence="3">CUB domain-containing protein</fullName>
    </recommendedName>
</protein>
<sequence length="301" mass="33447">CDPGCRVYLSYLNEAPLLLGDQDNGPFTIVVDGQAKITFKELNQKRLPNGEKGYLDIPVGTTEFIIHNPNGNGVARPLALLVIPNNTPSLDTVQFYEATDGAKIVTSSSRVVLMNVAPFTANAKIDGTYSLVVKTSPFDTLSNDKCEYVFKSTSPSFSLPFNSPVVSFGFDSKQFTMTLNTDLSYPNERSIDATGYFAAPGYIGCGNRSMVFNSESYNFGITSFNETFLIDGEKRRHVSFYGDINTDDTAPILLYDMDTDDEPLRIVGSETAHTSLWQYEMDTSSFSIHWDSLCWRNESYM</sequence>
<proteinExistence type="predicted"/>
<dbReference type="AlphaFoldDB" id="A0AAV5TYQ2"/>
<organism evidence="1 2">
    <name type="scientific">Pristionchus entomophagus</name>
    <dbReference type="NCBI Taxonomy" id="358040"/>
    <lineage>
        <taxon>Eukaryota</taxon>
        <taxon>Metazoa</taxon>
        <taxon>Ecdysozoa</taxon>
        <taxon>Nematoda</taxon>
        <taxon>Chromadorea</taxon>
        <taxon>Rhabditida</taxon>
        <taxon>Rhabditina</taxon>
        <taxon>Diplogasteromorpha</taxon>
        <taxon>Diplogasteroidea</taxon>
        <taxon>Neodiplogasteridae</taxon>
        <taxon>Pristionchus</taxon>
    </lineage>
</organism>
<feature type="non-terminal residue" evidence="1">
    <location>
        <position position="301"/>
    </location>
</feature>
<dbReference type="Proteomes" id="UP001432027">
    <property type="component" value="Unassembled WGS sequence"/>
</dbReference>
<accession>A0AAV5TYQ2</accession>
<evidence type="ECO:0000313" key="2">
    <source>
        <dbReference type="Proteomes" id="UP001432027"/>
    </source>
</evidence>
<reference evidence="1" key="1">
    <citation type="submission" date="2023-10" db="EMBL/GenBank/DDBJ databases">
        <title>Genome assembly of Pristionchus species.</title>
        <authorList>
            <person name="Yoshida K."/>
            <person name="Sommer R.J."/>
        </authorList>
    </citation>
    <scope>NUCLEOTIDE SEQUENCE</scope>
    <source>
        <strain evidence="1">RS0144</strain>
    </source>
</reference>
<dbReference type="EMBL" id="BTSX01000005">
    <property type="protein sequence ID" value="GMS99213.1"/>
    <property type="molecule type" value="Genomic_DNA"/>
</dbReference>
<gene>
    <name evidence="1" type="ORF">PENTCL1PPCAC_21388</name>
</gene>
<comment type="caution">
    <text evidence="1">The sequence shown here is derived from an EMBL/GenBank/DDBJ whole genome shotgun (WGS) entry which is preliminary data.</text>
</comment>
<name>A0AAV5TYQ2_9BILA</name>
<evidence type="ECO:0000313" key="1">
    <source>
        <dbReference type="EMBL" id="GMS99213.1"/>
    </source>
</evidence>
<keyword evidence="2" id="KW-1185">Reference proteome</keyword>
<feature type="non-terminal residue" evidence="1">
    <location>
        <position position="1"/>
    </location>
</feature>